<evidence type="ECO:0000259" key="7">
    <source>
        <dbReference type="Pfam" id="PF09349"/>
    </source>
</evidence>
<keyword evidence="5" id="KW-0210">Decarboxylase</keyword>
<protein>
    <recommendedName>
        <fullName evidence="3">2-oxo-4-hydroxy-4-carboxy-5-ureidoimidazoline decarboxylase</fullName>
        <ecNumber evidence="3">4.1.1.97</ecNumber>
    </recommendedName>
</protein>
<sequence>MSGGLTRLNSQLPSEARAELLRCCGSSRWVDGMVRSRPFRDEEHLFSESAWLWKQTGPDDWREAMTHHPRIGDVSQLRAKFASTASWSSQEQGGVQGADEAVLQGLADGNAEYERRFGFIFLVCATGKSAAEMLELLRERMDNAPDEELRIAAGEQAKITRIRLEKLLAP</sequence>
<feature type="domain" description="Oxo-4-hydroxy-4-carboxy-5-ureidoimidazoline decarboxylase" evidence="7">
    <location>
        <begin position="13"/>
        <end position="165"/>
    </location>
</feature>
<dbReference type="eggNOG" id="COG3195">
    <property type="taxonomic scope" value="Bacteria"/>
</dbReference>
<dbReference type="GO" id="GO:0051997">
    <property type="term" value="F:2-oxo-4-hydroxy-4-carboxy-5-ureidoimidazoline decarboxylase activity"/>
    <property type="evidence" value="ECO:0007669"/>
    <property type="project" value="UniProtKB-EC"/>
</dbReference>
<keyword evidence="9" id="KW-1185">Reference proteome</keyword>
<dbReference type="Proteomes" id="UP000009026">
    <property type="component" value="Chromosome"/>
</dbReference>
<dbReference type="InterPro" id="IPR036778">
    <property type="entry name" value="OHCU_decarboxylase_sf"/>
</dbReference>
<organism evidence="8 9">
    <name type="scientific">Pseudomyxococcus hansupus</name>
    <dbReference type="NCBI Taxonomy" id="1297742"/>
    <lineage>
        <taxon>Bacteria</taxon>
        <taxon>Pseudomonadati</taxon>
        <taxon>Myxococcota</taxon>
        <taxon>Myxococcia</taxon>
        <taxon>Myxococcales</taxon>
        <taxon>Cystobacterineae</taxon>
        <taxon>Myxococcaceae</taxon>
        <taxon>Pseudomyxococcus</taxon>
    </lineage>
</organism>
<dbReference type="Gene3D" id="1.10.3330.10">
    <property type="entry name" value="Oxo-4-hydroxy-4-carboxy-5-ureidoimidazoline decarboxylase"/>
    <property type="match status" value="1"/>
</dbReference>
<dbReference type="InterPro" id="IPR018020">
    <property type="entry name" value="OHCU_decarboxylase"/>
</dbReference>
<evidence type="ECO:0000313" key="8">
    <source>
        <dbReference type="EMBL" id="AKQ64099.1"/>
    </source>
</evidence>
<comment type="pathway">
    <text evidence="2">Purine metabolism; urate degradation; (S)-allantoin from urate: step 3/3.</text>
</comment>
<evidence type="ECO:0000256" key="1">
    <source>
        <dbReference type="ARBA" id="ARBA00001163"/>
    </source>
</evidence>
<dbReference type="Pfam" id="PF09349">
    <property type="entry name" value="OHCU_decarbox"/>
    <property type="match status" value="1"/>
</dbReference>
<dbReference type="EMBL" id="CP012109">
    <property type="protein sequence ID" value="AKQ64099.1"/>
    <property type="molecule type" value="Genomic_DNA"/>
</dbReference>
<evidence type="ECO:0000256" key="5">
    <source>
        <dbReference type="ARBA" id="ARBA00022793"/>
    </source>
</evidence>
<dbReference type="InterPro" id="IPR017595">
    <property type="entry name" value="OHCU_decarboxylase-2"/>
</dbReference>
<dbReference type="RefSeq" id="WP_002640467.1">
    <property type="nucleotide sequence ID" value="NZ_CP012109.1"/>
</dbReference>
<dbReference type="EC" id="4.1.1.97" evidence="3"/>
<evidence type="ECO:0000256" key="3">
    <source>
        <dbReference type="ARBA" id="ARBA00012257"/>
    </source>
</evidence>
<name>A0A0H4WMW6_9BACT</name>
<dbReference type="AlphaFoldDB" id="A0A0H4WMW6"/>
<dbReference type="PANTHER" id="PTHR43466:SF1">
    <property type="entry name" value="2-OXO-4-HYDROXY-4-CARBOXY-5-UREIDOIMIDAZOLINE DECARBOXYLASE-RELATED"/>
    <property type="match status" value="1"/>
</dbReference>
<dbReference type="PATRIC" id="fig|1297742.4.peg.1025"/>
<keyword evidence="6" id="KW-0456">Lyase</keyword>
<dbReference type="KEGG" id="mym:A176_001011"/>
<dbReference type="SUPFAM" id="SSF158694">
    <property type="entry name" value="UraD-Like"/>
    <property type="match status" value="1"/>
</dbReference>
<dbReference type="GO" id="GO:0006144">
    <property type="term" value="P:purine nucleobase metabolic process"/>
    <property type="evidence" value="ECO:0007669"/>
    <property type="project" value="UniProtKB-KW"/>
</dbReference>
<evidence type="ECO:0000256" key="2">
    <source>
        <dbReference type="ARBA" id="ARBA00004754"/>
    </source>
</evidence>
<evidence type="ECO:0000313" key="9">
    <source>
        <dbReference type="Proteomes" id="UP000009026"/>
    </source>
</evidence>
<dbReference type="NCBIfam" id="TIGR03180">
    <property type="entry name" value="UraD_2"/>
    <property type="match status" value="1"/>
</dbReference>
<comment type="catalytic activity">
    <reaction evidence="1">
        <text>5-hydroxy-2-oxo-4-ureido-2,5-dihydro-1H-imidazole-5-carboxylate + H(+) = (S)-allantoin + CO2</text>
        <dbReference type="Rhea" id="RHEA:26301"/>
        <dbReference type="ChEBI" id="CHEBI:15378"/>
        <dbReference type="ChEBI" id="CHEBI:15678"/>
        <dbReference type="ChEBI" id="CHEBI:16526"/>
        <dbReference type="ChEBI" id="CHEBI:58639"/>
        <dbReference type="EC" id="4.1.1.97"/>
    </reaction>
</comment>
<gene>
    <name evidence="8" type="ORF">A176_001011</name>
</gene>
<dbReference type="NCBIfam" id="NF010372">
    <property type="entry name" value="PRK13798.1"/>
    <property type="match status" value="1"/>
</dbReference>
<evidence type="ECO:0000256" key="4">
    <source>
        <dbReference type="ARBA" id="ARBA00022631"/>
    </source>
</evidence>
<dbReference type="STRING" id="1297742.A176_001011"/>
<keyword evidence="4" id="KW-0659">Purine metabolism</keyword>
<dbReference type="GO" id="GO:0019628">
    <property type="term" value="P:urate catabolic process"/>
    <property type="evidence" value="ECO:0007669"/>
    <property type="project" value="TreeGrafter"/>
</dbReference>
<dbReference type="OrthoDB" id="9787041at2"/>
<accession>A0A0H4WMW6</accession>
<reference evidence="8 9" key="1">
    <citation type="journal article" date="2016" name="PLoS ONE">
        <title>Complete Genome Sequence and Comparative Genomics of a Novel Myxobacterium Myxococcus hansupus.</title>
        <authorList>
            <person name="Sharma G."/>
            <person name="Narwani T."/>
            <person name="Subramanian S."/>
        </authorList>
    </citation>
    <scope>NUCLEOTIDE SEQUENCE [LARGE SCALE GENOMIC DNA]</scope>
    <source>
        <strain evidence="9">mixupus</strain>
    </source>
</reference>
<evidence type="ECO:0000256" key="6">
    <source>
        <dbReference type="ARBA" id="ARBA00023239"/>
    </source>
</evidence>
<dbReference type="PANTHER" id="PTHR43466">
    <property type="entry name" value="2-OXO-4-HYDROXY-4-CARBOXY-5-UREIDOIMIDAZOLINE DECARBOXYLASE-RELATED"/>
    <property type="match status" value="1"/>
</dbReference>
<proteinExistence type="predicted"/>